<keyword evidence="11" id="KW-0472">Membrane</keyword>
<keyword evidence="6" id="KW-0479">Metal-binding</keyword>
<dbReference type="Proteomes" id="UP000184139">
    <property type="component" value="Unassembled WGS sequence"/>
</dbReference>
<comment type="subcellular location">
    <subcellularLocation>
        <location evidence="2">Membrane</location>
    </subcellularLocation>
</comment>
<dbReference type="GO" id="GO:0046872">
    <property type="term" value="F:metal ion binding"/>
    <property type="evidence" value="ECO:0007669"/>
    <property type="project" value="UniProtKB-KW"/>
</dbReference>
<dbReference type="RefSeq" id="WP_073378098.1">
    <property type="nucleotide sequence ID" value="NZ_FQXS01000026.1"/>
</dbReference>
<organism evidence="16 17">
    <name type="scientific">Desulfofustis glycolicus DSM 9705</name>
    <dbReference type="NCBI Taxonomy" id="1121409"/>
    <lineage>
        <taxon>Bacteria</taxon>
        <taxon>Pseudomonadati</taxon>
        <taxon>Thermodesulfobacteriota</taxon>
        <taxon>Desulfobulbia</taxon>
        <taxon>Desulfobulbales</taxon>
        <taxon>Desulfocapsaceae</taxon>
        <taxon>Desulfofustis</taxon>
    </lineage>
</organism>
<sequence length="520" mass="57808">MAEMVKLFVNGQEVEVEAGKNLIDALQVVGIEIPHFCYHPALGADGNCRMCLVGIEDGRPPLVPACKTPAQPGMKVLLEDEKIKKIQRDIMELELINHPVDCPVCDQAGECTLQDYYMSYSQQDSRMNVEQVHKDKRLDFGCGVVHDQERCVLCARCVRFTRQITKTGELGIVNRSDQARVTIFPGRPLANRYALNIVDICPVGAMTSKDFRFRQRVWFLQKDPGICHGCSTGCNIYIDHHREKYGDDVIYRFRARTNLQVNGYFICDAGRLSYKTENENRQDRTLVDGVEVPLERGIEAALDKLNRARKPLMLVSPDSTLEQLWAIKRIATLYGAVLSGYSDAYVLAGDGDDYLISDDKAANRAGLQLLDIDSGKESFAAALADADLLVNFNNDLFFSPGNEDLQEALEATDQVSVCSHDRPAFSRATVILPCASYSEYGGSIVNRNNVLQRFARAVCRDADPCDIIEITRLLGGAISDNARAWPGLRQSVPALSRIWPERIPVEGVTLNSSEETHVGA</sequence>
<evidence type="ECO:0000313" key="16">
    <source>
        <dbReference type="EMBL" id="SHI05573.1"/>
    </source>
</evidence>
<dbReference type="SMART" id="SM00929">
    <property type="entry name" value="NADH-G_4Fe-4S_3"/>
    <property type="match status" value="1"/>
</dbReference>
<keyword evidence="5" id="KW-0001">2Fe-2S</keyword>
<dbReference type="GO" id="GO:0042773">
    <property type="term" value="P:ATP synthesis coupled electron transport"/>
    <property type="evidence" value="ECO:0007669"/>
    <property type="project" value="InterPro"/>
</dbReference>
<dbReference type="SUPFAM" id="SSF54862">
    <property type="entry name" value="4Fe-4S ferredoxins"/>
    <property type="match status" value="1"/>
</dbReference>
<dbReference type="EMBL" id="FQXS01000026">
    <property type="protein sequence ID" value="SHI05573.1"/>
    <property type="molecule type" value="Genomic_DNA"/>
</dbReference>
<gene>
    <name evidence="16" type="ORF">SAMN02745124_03521</name>
</gene>
<evidence type="ECO:0000256" key="11">
    <source>
        <dbReference type="ARBA" id="ARBA00023136"/>
    </source>
</evidence>
<dbReference type="Gene3D" id="2.20.25.90">
    <property type="entry name" value="ADC-like domains"/>
    <property type="match status" value="1"/>
</dbReference>
<dbReference type="InterPro" id="IPR050123">
    <property type="entry name" value="Prok_molybdopt-oxidoreductase"/>
</dbReference>
<evidence type="ECO:0000259" key="13">
    <source>
        <dbReference type="PROSITE" id="PS51085"/>
    </source>
</evidence>
<protein>
    <submittedName>
        <fullName evidence="16">NADH dehydrogenase subunit G</fullName>
    </submittedName>
</protein>
<dbReference type="STRING" id="1121409.SAMN02745124_03521"/>
<dbReference type="InterPro" id="IPR000283">
    <property type="entry name" value="NADH_UbQ_OxRdtase_75kDa_su_CS"/>
</dbReference>
<dbReference type="PROSITE" id="PS51669">
    <property type="entry name" value="4FE4S_MOW_BIS_MGD"/>
    <property type="match status" value="1"/>
</dbReference>
<dbReference type="GO" id="GO:0051537">
    <property type="term" value="F:2 iron, 2 sulfur cluster binding"/>
    <property type="evidence" value="ECO:0007669"/>
    <property type="project" value="UniProtKB-KW"/>
</dbReference>
<feature type="domain" description="2Fe-2S ferredoxin-type" evidence="13">
    <location>
        <begin position="3"/>
        <end position="82"/>
    </location>
</feature>
<dbReference type="InterPro" id="IPR019574">
    <property type="entry name" value="NADH_UbQ_OxRdtase_Gsu_4Fe4S-bd"/>
</dbReference>
<keyword evidence="9" id="KW-0411">Iron-sulfur</keyword>
<accession>A0A1M5Y255</accession>
<dbReference type="Gene3D" id="3.30.70.20">
    <property type="match status" value="1"/>
</dbReference>
<evidence type="ECO:0000256" key="3">
    <source>
        <dbReference type="ARBA" id="ARBA00005404"/>
    </source>
</evidence>
<dbReference type="InterPro" id="IPR054351">
    <property type="entry name" value="NADH_UbQ_OxRdtase_ferredoxin"/>
</dbReference>
<feature type="domain" description="4Fe-4S His(Cys)3-ligated-type" evidence="15">
    <location>
        <begin position="82"/>
        <end position="121"/>
    </location>
</feature>
<evidence type="ECO:0000256" key="1">
    <source>
        <dbReference type="ARBA" id="ARBA00001966"/>
    </source>
</evidence>
<evidence type="ECO:0000256" key="4">
    <source>
        <dbReference type="ARBA" id="ARBA00022485"/>
    </source>
</evidence>
<dbReference type="Pfam" id="PF13510">
    <property type="entry name" value="Fer2_4"/>
    <property type="match status" value="1"/>
</dbReference>
<dbReference type="PROSITE" id="PS51839">
    <property type="entry name" value="4FE4S_HC3"/>
    <property type="match status" value="1"/>
</dbReference>
<keyword evidence="7" id="KW-1278">Translocase</keyword>
<dbReference type="AlphaFoldDB" id="A0A1M5Y255"/>
<dbReference type="PROSITE" id="PS00641">
    <property type="entry name" value="COMPLEX1_75K_1"/>
    <property type="match status" value="1"/>
</dbReference>
<evidence type="ECO:0000259" key="14">
    <source>
        <dbReference type="PROSITE" id="PS51669"/>
    </source>
</evidence>
<evidence type="ECO:0000259" key="15">
    <source>
        <dbReference type="PROSITE" id="PS51839"/>
    </source>
</evidence>
<evidence type="ECO:0000256" key="8">
    <source>
        <dbReference type="ARBA" id="ARBA00023004"/>
    </source>
</evidence>
<keyword evidence="8" id="KW-0408">Iron</keyword>
<evidence type="ECO:0000256" key="9">
    <source>
        <dbReference type="ARBA" id="ARBA00023014"/>
    </source>
</evidence>
<dbReference type="GO" id="GO:0051539">
    <property type="term" value="F:4 iron, 4 sulfur cluster binding"/>
    <property type="evidence" value="ECO:0007669"/>
    <property type="project" value="UniProtKB-KW"/>
</dbReference>
<dbReference type="InterPro" id="IPR006963">
    <property type="entry name" value="Mopterin_OxRdtase_4Fe-4S_dom"/>
</dbReference>
<dbReference type="OrthoDB" id="9816402at2"/>
<dbReference type="PANTHER" id="PTHR43105">
    <property type="entry name" value="RESPIRATORY NITRATE REDUCTASE"/>
    <property type="match status" value="1"/>
</dbReference>
<evidence type="ECO:0000256" key="12">
    <source>
        <dbReference type="ARBA" id="ARBA00034078"/>
    </source>
</evidence>
<dbReference type="SMART" id="SM00926">
    <property type="entry name" value="Molybdop_Fe4S4"/>
    <property type="match status" value="1"/>
</dbReference>
<name>A0A1M5Y255_9BACT</name>
<dbReference type="GO" id="GO:0016491">
    <property type="term" value="F:oxidoreductase activity"/>
    <property type="evidence" value="ECO:0007669"/>
    <property type="project" value="InterPro"/>
</dbReference>
<dbReference type="Pfam" id="PF10588">
    <property type="entry name" value="NADH-G_4Fe-4S_3"/>
    <property type="match status" value="1"/>
</dbReference>
<dbReference type="PROSITE" id="PS51085">
    <property type="entry name" value="2FE2S_FER_2"/>
    <property type="match status" value="1"/>
</dbReference>
<dbReference type="CDD" id="cd00207">
    <property type="entry name" value="fer2"/>
    <property type="match status" value="1"/>
</dbReference>
<dbReference type="FunFam" id="3.10.20.740:FF:000004">
    <property type="entry name" value="NADH-quinone oxidoreductase"/>
    <property type="match status" value="1"/>
</dbReference>
<evidence type="ECO:0000256" key="2">
    <source>
        <dbReference type="ARBA" id="ARBA00004370"/>
    </source>
</evidence>
<evidence type="ECO:0000256" key="5">
    <source>
        <dbReference type="ARBA" id="ARBA00022714"/>
    </source>
</evidence>
<dbReference type="GO" id="GO:0008137">
    <property type="term" value="F:NADH dehydrogenase (ubiquinone) activity"/>
    <property type="evidence" value="ECO:0007669"/>
    <property type="project" value="InterPro"/>
</dbReference>
<dbReference type="PROSITE" id="PS00643">
    <property type="entry name" value="COMPLEX1_75K_3"/>
    <property type="match status" value="1"/>
</dbReference>
<dbReference type="InterPro" id="IPR001041">
    <property type="entry name" value="2Fe-2S_ferredoxin-type"/>
</dbReference>
<comment type="cofactor">
    <cofactor evidence="1">
        <name>[4Fe-4S] cluster</name>
        <dbReference type="ChEBI" id="CHEBI:49883"/>
    </cofactor>
</comment>
<evidence type="ECO:0000256" key="7">
    <source>
        <dbReference type="ARBA" id="ARBA00022967"/>
    </source>
</evidence>
<evidence type="ECO:0000313" key="17">
    <source>
        <dbReference type="Proteomes" id="UP000184139"/>
    </source>
</evidence>
<reference evidence="16 17" key="1">
    <citation type="submission" date="2016-11" db="EMBL/GenBank/DDBJ databases">
        <authorList>
            <person name="Jaros S."/>
            <person name="Januszkiewicz K."/>
            <person name="Wedrychowicz H."/>
        </authorList>
    </citation>
    <scope>NUCLEOTIDE SEQUENCE [LARGE SCALE GENOMIC DNA]</scope>
    <source>
        <strain evidence="16 17">DSM 9705</strain>
    </source>
</reference>
<dbReference type="Pfam" id="PF22117">
    <property type="entry name" value="Fer4_Nqo3"/>
    <property type="match status" value="1"/>
</dbReference>
<evidence type="ECO:0000256" key="10">
    <source>
        <dbReference type="ARBA" id="ARBA00023027"/>
    </source>
</evidence>
<evidence type="ECO:0000256" key="6">
    <source>
        <dbReference type="ARBA" id="ARBA00022723"/>
    </source>
</evidence>
<keyword evidence="4" id="KW-0004">4Fe-4S</keyword>
<comment type="similarity">
    <text evidence="3">Belongs to the complex I 75 kDa subunit family.</text>
</comment>
<dbReference type="InterPro" id="IPR036010">
    <property type="entry name" value="2Fe-2S_ferredoxin-like_sf"/>
</dbReference>
<dbReference type="GO" id="GO:0016020">
    <property type="term" value="C:membrane"/>
    <property type="evidence" value="ECO:0007669"/>
    <property type="project" value="UniProtKB-SubCell"/>
</dbReference>
<dbReference type="Gene3D" id="3.10.20.740">
    <property type="match status" value="1"/>
</dbReference>
<dbReference type="SUPFAM" id="SSF54292">
    <property type="entry name" value="2Fe-2S ferredoxin-like"/>
    <property type="match status" value="1"/>
</dbReference>
<comment type="cofactor">
    <cofactor evidence="12">
        <name>[2Fe-2S] cluster</name>
        <dbReference type="ChEBI" id="CHEBI:190135"/>
    </cofactor>
</comment>
<feature type="domain" description="4Fe-4S Mo/W bis-MGD-type" evidence="14">
    <location>
        <begin position="220"/>
        <end position="281"/>
    </location>
</feature>
<dbReference type="SUPFAM" id="SSF53706">
    <property type="entry name" value="Formate dehydrogenase/DMSO reductase, domains 1-3"/>
    <property type="match status" value="1"/>
</dbReference>
<keyword evidence="17" id="KW-1185">Reference proteome</keyword>
<dbReference type="PANTHER" id="PTHR43105:SF13">
    <property type="entry name" value="NADH-UBIQUINONE OXIDOREDUCTASE 75 KDA SUBUNIT, MITOCHONDRIAL"/>
    <property type="match status" value="1"/>
</dbReference>
<keyword evidence="10" id="KW-0520">NAD</keyword>
<proteinExistence type="inferred from homology"/>